<evidence type="ECO:0000256" key="1">
    <source>
        <dbReference type="SAM" id="SignalP"/>
    </source>
</evidence>
<reference evidence="3" key="1">
    <citation type="submission" date="2015-07" db="EMBL/GenBank/DDBJ databases">
        <title>Transcriptome Assembly of Anthurium amnicola.</title>
        <authorList>
            <person name="Suzuki J."/>
        </authorList>
    </citation>
    <scope>NUCLEOTIDE SEQUENCE</scope>
</reference>
<dbReference type="InterPro" id="IPR056146">
    <property type="entry name" value="DUF7729"/>
</dbReference>
<evidence type="ECO:0000313" key="3">
    <source>
        <dbReference type="EMBL" id="JAT40135.1"/>
    </source>
</evidence>
<organism evidence="3">
    <name type="scientific">Anthurium amnicola</name>
    <dbReference type="NCBI Taxonomy" id="1678845"/>
    <lineage>
        <taxon>Eukaryota</taxon>
        <taxon>Viridiplantae</taxon>
        <taxon>Streptophyta</taxon>
        <taxon>Embryophyta</taxon>
        <taxon>Tracheophyta</taxon>
        <taxon>Spermatophyta</taxon>
        <taxon>Magnoliopsida</taxon>
        <taxon>Liliopsida</taxon>
        <taxon>Araceae</taxon>
        <taxon>Pothoideae</taxon>
        <taxon>Potheae</taxon>
        <taxon>Anthurium</taxon>
    </lineage>
</organism>
<name>A0A1D1XCL0_9ARAE</name>
<sequence length="265" mass="28133">MKYIYFITLLVLASVTLSSAQIDFGSLTDNCKNQLTQMLGNKDLNACFPFGTAATLFTSKGIPSDDALKSTADAICGAPKCSDSLVSKTMDNITSACQSDLNDPKSIASVVYIAVDLYSPTRDSVCFKNSTGGYCFIESQAAAQQILQSAPKGQNVALTFGGAPKNQVCTPCNKAIFNTYFNYQKSNPDAFTKIRNVTTQNIDDARDALSGKCGQNFLDGKTGDSTEDPAKFQSTLSSNQKSGATSLIANSMGYVVLVGVVLAML</sequence>
<dbReference type="AlphaFoldDB" id="A0A1D1XCL0"/>
<dbReference type="PANTHER" id="PTHR34862">
    <property type="entry name" value="SPARK DOMAIN-CONTAINING PROTEIN"/>
    <property type="match status" value="1"/>
</dbReference>
<accession>A0A1D1XCL0</accession>
<keyword evidence="1" id="KW-0732">Signal</keyword>
<keyword evidence="3" id="KW-0251">Elongation factor</keyword>
<dbReference type="GO" id="GO:0003746">
    <property type="term" value="F:translation elongation factor activity"/>
    <property type="evidence" value="ECO:0007669"/>
    <property type="project" value="UniProtKB-KW"/>
</dbReference>
<evidence type="ECO:0000259" key="2">
    <source>
        <dbReference type="Pfam" id="PF24855"/>
    </source>
</evidence>
<dbReference type="Pfam" id="PF24855">
    <property type="entry name" value="DUF7729"/>
    <property type="match status" value="1"/>
</dbReference>
<dbReference type="PANTHER" id="PTHR34862:SF1">
    <property type="entry name" value="SPARK DOMAIN-CONTAINING PROTEIN"/>
    <property type="match status" value="1"/>
</dbReference>
<proteinExistence type="predicted"/>
<protein>
    <submittedName>
        <fullName evidence="3">Elongation factor 4</fullName>
    </submittedName>
</protein>
<feature type="chain" id="PRO_5008899390" evidence="1">
    <location>
        <begin position="21"/>
        <end position="265"/>
    </location>
</feature>
<feature type="domain" description="DUF7729" evidence="2">
    <location>
        <begin position="28"/>
        <end position="219"/>
    </location>
</feature>
<dbReference type="EMBL" id="GDJX01027801">
    <property type="protein sequence ID" value="JAT40135.1"/>
    <property type="molecule type" value="Transcribed_RNA"/>
</dbReference>
<feature type="signal peptide" evidence="1">
    <location>
        <begin position="1"/>
        <end position="20"/>
    </location>
</feature>
<keyword evidence="3" id="KW-0648">Protein biosynthesis</keyword>
<gene>
    <name evidence="3" type="primary">lepA_18</name>
    <name evidence="3" type="ORF">g.27613</name>
</gene>